<feature type="compositionally biased region" description="Pro residues" evidence="3">
    <location>
        <begin position="16"/>
        <end position="25"/>
    </location>
</feature>
<dbReference type="Gene3D" id="3.40.50.2000">
    <property type="entry name" value="Glycogen Phosphorylase B"/>
    <property type="match status" value="2"/>
</dbReference>
<proteinExistence type="predicted"/>
<dbReference type="AlphaFoldDB" id="Q47RI2"/>
<dbReference type="SUPFAM" id="SSF53756">
    <property type="entry name" value="UDP-Glycosyltransferase/glycogen phosphorylase"/>
    <property type="match status" value="1"/>
</dbReference>
<dbReference type="CAZy" id="GT9">
    <property type="family name" value="Glycosyltransferase Family 9"/>
</dbReference>
<accession>Q47RI2</accession>
<dbReference type="STRING" id="269800.Tfu_0897"/>
<evidence type="ECO:0000256" key="1">
    <source>
        <dbReference type="ARBA" id="ARBA00022676"/>
    </source>
</evidence>
<dbReference type="InterPro" id="IPR051199">
    <property type="entry name" value="LPS_LOS_Heptosyltrfase"/>
</dbReference>
<feature type="region of interest" description="Disordered" evidence="3">
    <location>
        <begin position="1"/>
        <end position="31"/>
    </location>
</feature>
<gene>
    <name evidence="4" type="ordered locus">Tfu_0897</name>
</gene>
<sequence>MPEPTHSVVVPTAGHPRPPLDPVPWPTSGLDAAPPTAAALADAVRLPFATHLSRKSGGTSLVSATWLTSYPHRPAGIQRRPENSLTVTRARPPSAPPDRRRTPPQARGHTRPPCPAFLPHSVATAFEPTQRRPTVLVACLDSSGEVLLSGPAVRAVAGSAQRVVMLTDPRGSAAARMLPGVDRVIEWRAPWTRDREPGEYWPELLGFCAALGEVRPDAALVFTSAHQSPLPLALLLRLTGVPWIGAISMDDPGNLLDLHHQVPEGMPEAERLLSLVEAAGYQLRASDSGRLAVRRPLPDTTDLTGPDGYVAVHVGGSAPARRLPVRLAVEATAKLAAEGIRVVVTGAAEDKAEAAAVAEAGALDLAGRTSLPELADVVDRAAVLVVGNTAPAHLAAAVQTPVVSLFAPVVPASAWAPYGTRLRLLGDQNARCAGSRARACPVPGHPCLNSVTADEVVQAVHEFVGAR</sequence>
<dbReference type="GO" id="GO:0009244">
    <property type="term" value="P:lipopolysaccharide core region biosynthetic process"/>
    <property type="evidence" value="ECO:0007669"/>
    <property type="project" value="TreeGrafter"/>
</dbReference>
<dbReference type="Pfam" id="PF01075">
    <property type="entry name" value="Glyco_transf_9"/>
    <property type="match status" value="1"/>
</dbReference>
<keyword evidence="1" id="KW-0328">Glycosyltransferase</keyword>
<keyword evidence="2 4" id="KW-0808">Transferase</keyword>
<name>Q47RI2_THEFY</name>
<organism evidence="4">
    <name type="scientific">Thermobifida fusca (strain YX)</name>
    <dbReference type="NCBI Taxonomy" id="269800"/>
    <lineage>
        <taxon>Bacteria</taxon>
        <taxon>Bacillati</taxon>
        <taxon>Actinomycetota</taxon>
        <taxon>Actinomycetes</taxon>
        <taxon>Streptosporangiales</taxon>
        <taxon>Nocardiopsidaceae</taxon>
        <taxon>Thermobifida</taxon>
    </lineage>
</organism>
<dbReference type="GO" id="GO:0008713">
    <property type="term" value="F:ADP-heptose-lipopolysaccharide heptosyltransferase activity"/>
    <property type="evidence" value="ECO:0007669"/>
    <property type="project" value="TreeGrafter"/>
</dbReference>
<feature type="region of interest" description="Disordered" evidence="3">
    <location>
        <begin position="72"/>
        <end position="114"/>
    </location>
</feature>
<dbReference type="EMBL" id="CP000088">
    <property type="protein sequence ID" value="AAZ54935.1"/>
    <property type="molecule type" value="Genomic_DNA"/>
</dbReference>
<dbReference type="KEGG" id="tfu:Tfu_0897"/>
<dbReference type="InterPro" id="IPR002201">
    <property type="entry name" value="Glyco_trans_9"/>
</dbReference>
<evidence type="ECO:0000313" key="4">
    <source>
        <dbReference type="EMBL" id="AAZ54935.1"/>
    </source>
</evidence>
<dbReference type="PANTHER" id="PTHR30160">
    <property type="entry name" value="TETRAACYLDISACCHARIDE 4'-KINASE-RELATED"/>
    <property type="match status" value="1"/>
</dbReference>
<dbReference type="eggNOG" id="COG0859">
    <property type="taxonomic scope" value="Bacteria"/>
</dbReference>
<dbReference type="PANTHER" id="PTHR30160:SF1">
    <property type="entry name" value="LIPOPOLYSACCHARIDE 1,2-N-ACETYLGLUCOSAMINETRANSFERASE-RELATED"/>
    <property type="match status" value="1"/>
</dbReference>
<reference evidence="4" key="1">
    <citation type="submission" date="2005-07" db="EMBL/GenBank/DDBJ databases">
        <title>Complete sequence of Thermobifida fusca YX.</title>
        <authorList>
            <consortium name="US DOE Joint Genome Institute"/>
            <person name="Copeland A."/>
            <person name="Lucas S."/>
            <person name="Lapidus A."/>
            <person name="Barry K."/>
            <person name="Detter J.C."/>
            <person name="Glavina T."/>
            <person name="Hammon N."/>
            <person name="Israni S."/>
            <person name="Pitluck S."/>
            <person name="Di Bartolo G."/>
            <person name="Chain P."/>
            <person name="Schmutz J."/>
            <person name="Larimer F."/>
            <person name="Land M."/>
            <person name="Lykidis A."/>
            <person name="Richardson P."/>
        </authorList>
    </citation>
    <scope>NUCLEOTIDE SEQUENCE</scope>
    <source>
        <strain evidence="4">YX</strain>
    </source>
</reference>
<evidence type="ECO:0000256" key="2">
    <source>
        <dbReference type="ARBA" id="ARBA00022679"/>
    </source>
</evidence>
<protein>
    <submittedName>
        <fullName evidence="4">Similar to ADP-heptose:LPS heptosyltransferase</fullName>
    </submittedName>
</protein>
<dbReference type="CDD" id="cd03789">
    <property type="entry name" value="GT9_LPS_heptosyltransferase"/>
    <property type="match status" value="1"/>
</dbReference>
<dbReference type="HOGENOM" id="CLU_038371_0_3_11"/>
<evidence type="ECO:0000256" key="3">
    <source>
        <dbReference type="SAM" id="MobiDB-lite"/>
    </source>
</evidence>
<dbReference type="GO" id="GO:0005829">
    <property type="term" value="C:cytosol"/>
    <property type="evidence" value="ECO:0007669"/>
    <property type="project" value="TreeGrafter"/>
</dbReference>